<dbReference type="SUPFAM" id="SSF160996">
    <property type="entry name" value="HI0933 insert domain-like"/>
    <property type="match status" value="1"/>
</dbReference>
<evidence type="ECO:0000259" key="5">
    <source>
        <dbReference type="Pfam" id="PF22780"/>
    </source>
</evidence>
<accession>A0A4R3JHR8</accession>
<dbReference type="NCBIfam" id="TIGR00275">
    <property type="entry name" value="aminoacetone oxidase family FAD-binding enzyme"/>
    <property type="match status" value="1"/>
</dbReference>
<dbReference type="PANTHER" id="PTHR42887">
    <property type="entry name" value="OS12G0638800 PROTEIN"/>
    <property type="match status" value="1"/>
</dbReference>
<dbReference type="SUPFAM" id="SSF51905">
    <property type="entry name" value="FAD/NAD(P)-binding domain"/>
    <property type="match status" value="1"/>
</dbReference>
<dbReference type="PRINTS" id="PR00411">
    <property type="entry name" value="PNDRDTASEI"/>
</dbReference>
<dbReference type="InterPro" id="IPR023166">
    <property type="entry name" value="BaiN-like_dom_sf"/>
</dbReference>
<keyword evidence="2" id="KW-0285">Flavoprotein</keyword>
<sequence>MSAPQSSAFLFLNNRSKNKGDFPDDAGPPFYGVIWKMGLAATETLTIPRSMQDFDVIIIGAGAAGLMCAIEANKRGRRVLILERAPKIAGKIRISGGGRSNFTNLHVSPANYLSDNPRFCVSALKRYSPHDFIALVKKHHIAYHEREHGQLFCDESAQQIIDMLLDEARGITLRTATTVTHVARSARGFTVATDRGTFNAPALVVATGGPSIPKMGSSGFGYDLARQFALKVIEPRPGLVPLTFDADTLGKLDGLAGISLEATVTLGKTRFTEALLFTHRGVSGPVILQISSYWREGDILTIDLLPGVKVFKRLKETKETAPKKDVRTALAHLLPKRLAHRMAEWARVGGRLAETPDKDLRRLAEHINAWRLRPRGSEGLRTAEVTVGGVDTRQLSSQTMEVKSVPGLYFIGEVVDVTGHLGGFNFQWAWASGAACGKAV</sequence>
<dbReference type="InterPro" id="IPR055178">
    <property type="entry name" value="RsdA/BaiN/AoA(So)-like_dom"/>
</dbReference>
<protein>
    <recommendedName>
        <fullName evidence="8">Flavoprotein</fullName>
    </recommendedName>
</protein>
<evidence type="ECO:0000256" key="2">
    <source>
        <dbReference type="ARBA" id="ARBA00022630"/>
    </source>
</evidence>
<comment type="cofactor">
    <cofactor evidence="1">
        <name>FAD</name>
        <dbReference type="ChEBI" id="CHEBI:57692"/>
    </cofactor>
</comment>
<evidence type="ECO:0000313" key="7">
    <source>
        <dbReference type="Proteomes" id="UP000295304"/>
    </source>
</evidence>
<reference evidence="6 7" key="1">
    <citation type="submission" date="2019-03" db="EMBL/GenBank/DDBJ databases">
        <title>Genomic Encyclopedia of Type Strains, Phase IV (KMG-IV): sequencing the most valuable type-strain genomes for metagenomic binning, comparative biology and taxonomic classification.</title>
        <authorList>
            <person name="Goeker M."/>
        </authorList>
    </citation>
    <scope>NUCLEOTIDE SEQUENCE [LARGE SCALE GENOMIC DNA]</scope>
    <source>
        <strain evidence="6 7">DSM 101688</strain>
    </source>
</reference>
<evidence type="ECO:0000259" key="4">
    <source>
        <dbReference type="Pfam" id="PF03486"/>
    </source>
</evidence>
<dbReference type="PRINTS" id="PR00368">
    <property type="entry name" value="FADPNR"/>
</dbReference>
<evidence type="ECO:0000256" key="1">
    <source>
        <dbReference type="ARBA" id="ARBA00001974"/>
    </source>
</evidence>
<dbReference type="Gene3D" id="1.10.8.260">
    <property type="entry name" value="HI0933 insert domain-like"/>
    <property type="match status" value="1"/>
</dbReference>
<proteinExistence type="predicted"/>
<dbReference type="PANTHER" id="PTHR42887:SF2">
    <property type="entry name" value="OS12G0638800 PROTEIN"/>
    <property type="match status" value="1"/>
</dbReference>
<dbReference type="Gene3D" id="2.40.30.10">
    <property type="entry name" value="Translation factors"/>
    <property type="match status" value="1"/>
</dbReference>
<evidence type="ECO:0000313" key="6">
    <source>
        <dbReference type="EMBL" id="TCS64350.1"/>
    </source>
</evidence>
<keyword evidence="3" id="KW-0274">FAD</keyword>
<keyword evidence="7" id="KW-1185">Reference proteome</keyword>
<feature type="domain" description="RsdA/BaiN/AoA(So)-like Rossmann fold-like" evidence="4">
    <location>
        <begin position="55"/>
        <end position="438"/>
    </location>
</feature>
<feature type="domain" description="RsdA/BaiN/AoA(So)-like insert" evidence="5">
    <location>
        <begin position="236"/>
        <end position="385"/>
    </location>
</feature>
<dbReference type="Pfam" id="PF03486">
    <property type="entry name" value="HI0933_like"/>
    <property type="match status" value="1"/>
</dbReference>
<dbReference type="InterPro" id="IPR057661">
    <property type="entry name" value="RsdA/BaiN/AoA(So)_Rossmann"/>
</dbReference>
<dbReference type="InterPro" id="IPR036188">
    <property type="entry name" value="FAD/NAD-bd_sf"/>
</dbReference>
<dbReference type="Gene3D" id="3.50.50.60">
    <property type="entry name" value="FAD/NAD(P)-binding domain"/>
    <property type="match status" value="1"/>
</dbReference>
<name>A0A4R3JHR8_9PROT</name>
<organism evidence="6 7">
    <name type="scientific">Varunaivibrio sulfuroxidans</name>
    <dbReference type="NCBI Taxonomy" id="1773489"/>
    <lineage>
        <taxon>Bacteria</taxon>
        <taxon>Pseudomonadati</taxon>
        <taxon>Pseudomonadota</taxon>
        <taxon>Alphaproteobacteria</taxon>
        <taxon>Rhodospirillales</taxon>
        <taxon>Magnetovibrionaceae</taxon>
        <taxon>Varunaivibrio</taxon>
    </lineage>
</organism>
<gene>
    <name evidence="6" type="ORF">EDD55_102395</name>
</gene>
<dbReference type="Pfam" id="PF22780">
    <property type="entry name" value="HI0933_like_1st"/>
    <property type="match status" value="1"/>
</dbReference>
<dbReference type="EMBL" id="SLZW01000002">
    <property type="protein sequence ID" value="TCS64350.1"/>
    <property type="molecule type" value="Genomic_DNA"/>
</dbReference>
<dbReference type="Proteomes" id="UP000295304">
    <property type="component" value="Unassembled WGS sequence"/>
</dbReference>
<dbReference type="InterPro" id="IPR004792">
    <property type="entry name" value="BaiN-like"/>
</dbReference>
<evidence type="ECO:0008006" key="8">
    <source>
        <dbReference type="Google" id="ProtNLM"/>
    </source>
</evidence>
<comment type="caution">
    <text evidence="6">The sequence shown here is derived from an EMBL/GenBank/DDBJ whole genome shotgun (WGS) entry which is preliminary data.</text>
</comment>
<dbReference type="AlphaFoldDB" id="A0A4R3JHR8"/>
<evidence type="ECO:0000256" key="3">
    <source>
        <dbReference type="ARBA" id="ARBA00022827"/>
    </source>
</evidence>